<keyword evidence="1" id="KW-0472">Membrane</keyword>
<feature type="transmembrane region" description="Helical" evidence="1">
    <location>
        <begin position="45"/>
        <end position="65"/>
    </location>
</feature>
<evidence type="ECO:0000313" key="3">
    <source>
        <dbReference type="Proteomes" id="UP001352852"/>
    </source>
</evidence>
<comment type="caution">
    <text evidence="2">The sequence shown here is derived from an EMBL/GenBank/DDBJ whole genome shotgun (WGS) entry which is preliminary data.</text>
</comment>
<name>A0ABU7CLE3_9TELE</name>
<evidence type="ECO:0000256" key="1">
    <source>
        <dbReference type="SAM" id="Phobius"/>
    </source>
</evidence>
<organism evidence="2 3">
    <name type="scientific">Characodon lateralis</name>
    <dbReference type="NCBI Taxonomy" id="208331"/>
    <lineage>
        <taxon>Eukaryota</taxon>
        <taxon>Metazoa</taxon>
        <taxon>Chordata</taxon>
        <taxon>Craniata</taxon>
        <taxon>Vertebrata</taxon>
        <taxon>Euteleostomi</taxon>
        <taxon>Actinopterygii</taxon>
        <taxon>Neopterygii</taxon>
        <taxon>Teleostei</taxon>
        <taxon>Neoteleostei</taxon>
        <taxon>Acanthomorphata</taxon>
        <taxon>Ovalentaria</taxon>
        <taxon>Atherinomorphae</taxon>
        <taxon>Cyprinodontiformes</taxon>
        <taxon>Goodeidae</taxon>
        <taxon>Characodon</taxon>
    </lineage>
</organism>
<protein>
    <submittedName>
        <fullName evidence="2">Uncharacterized protein</fullName>
    </submittedName>
</protein>
<proteinExistence type="predicted"/>
<reference evidence="2 3" key="1">
    <citation type="submission" date="2021-06" db="EMBL/GenBank/DDBJ databases">
        <authorList>
            <person name="Palmer J.M."/>
        </authorList>
    </citation>
    <scope>NUCLEOTIDE SEQUENCE [LARGE SCALE GENOMIC DNA]</scope>
    <source>
        <strain evidence="2 3">CL_MEX2019</strain>
        <tissue evidence="2">Muscle</tissue>
    </source>
</reference>
<accession>A0ABU7CLE3</accession>
<dbReference type="EMBL" id="JAHUTJ010000229">
    <property type="protein sequence ID" value="MED6263464.1"/>
    <property type="molecule type" value="Genomic_DNA"/>
</dbReference>
<gene>
    <name evidence="2" type="ORF">CHARACLAT_004850</name>
</gene>
<keyword evidence="1" id="KW-1133">Transmembrane helix</keyword>
<evidence type="ECO:0000313" key="2">
    <source>
        <dbReference type="EMBL" id="MED6263464.1"/>
    </source>
</evidence>
<sequence length="103" mass="11430">MGEDVEVLVFTWTTDWCGDATVKPSTRRDRADYFRKLRSLSVSEMLLIVYKFIVESVISSAIICWGSSIRSRDLKNLKLIKKAGSVLGTPGTSGDHCAKKDSS</sequence>
<dbReference type="Proteomes" id="UP001352852">
    <property type="component" value="Unassembled WGS sequence"/>
</dbReference>
<keyword evidence="1" id="KW-0812">Transmembrane</keyword>
<keyword evidence="3" id="KW-1185">Reference proteome</keyword>